<protein>
    <submittedName>
        <fullName evidence="3">Uncharacterized protein</fullName>
    </submittedName>
</protein>
<dbReference type="Gene3D" id="3.40.50.2000">
    <property type="entry name" value="Glycogen Phosphorylase B"/>
    <property type="match status" value="2"/>
</dbReference>
<dbReference type="AlphaFoldDB" id="A0A9D5HRM8"/>
<dbReference type="SUPFAM" id="SSF53756">
    <property type="entry name" value="UDP-Glycosyltransferase/glycogen phosphorylase"/>
    <property type="match status" value="1"/>
</dbReference>
<keyword evidence="2" id="KW-0808">Transferase</keyword>
<dbReference type="Proteomes" id="UP001085076">
    <property type="component" value="Miscellaneous, Linkage group lg01"/>
</dbReference>
<evidence type="ECO:0000313" key="3">
    <source>
        <dbReference type="EMBL" id="KAJ0986820.1"/>
    </source>
</evidence>
<evidence type="ECO:0000256" key="1">
    <source>
        <dbReference type="ARBA" id="ARBA00009995"/>
    </source>
</evidence>
<dbReference type="PANTHER" id="PTHR48047">
    <property type="entry name" value="GLYCOSYLTRANSFERASE"/>
    <property type="match status" value="1"/>
</dbReference>
<accession>A0A9D5HRM8</accession>
<gene>
    <name evidence="3" type="ORF">J5N97_005176</name>
</gene>
<dbReference type="GO" id="GO:0035251">
    <property type="term" value="F:UDP-glucosyltransferase activity"/>
    <property type="evidence" value="ECO:0007669"/>
    <property type="project" value="TreeGrafter"/>
</dbReference>
<dbReference type="FunFam" id="3.40.50.2000:FF:000143">
    <property type="entry name" value="UDP-glycosyltransferase 89B1"/>
    <property type="match status" value="1"/>
</dbReference>
<dbReference type="EMBL" id="JAGGNH010000001">
    <property type="protein sequence ID" value="KAJ0986820.1"/>
    <property type="molecule type" value="Genomic_DNA"/>
</dbReference>
<reference evidence="3" key="1">
    <citation type="submission" date="2021-03" db="EMBL/GenBank/DDBJ databases">
        <authorList>
            <person name="Li Z."/>
            <person name="Yang C."/>
        </authorList>
    </citation>
    <scope>NUCLEOTIDE SEQUENCE</scope>
    <source>
        <strain evidence="3">Dzin_1.0</strain>
        <tissue evidence="3">Leaf</tissue>
    </source>
</reference>
<name>A0A9D5HRM8_9LILI</name>
<evidence type="ECO:0000256" key="2">
    <source>
        <dbReference type="ARBA" id="ARBA00022679"/>
    </source>
</evidence>
<organism evidence="3 4">
    <name type="scientific">Dioscorea zingiberensis</name>
    <dbReference type="NCBI Taxonomy" id="325984"/>
    <lineage>
        <taxon>Eukaryota</taxon>
        <taxon>Viridiplantae</taxon>
        <taxon>Streptophyta</taxon>
        <taxon>Embryophyta</taxon>
        <taxon>Tracheophyta</taxon>
        <taxon>Spermatophyta</taxon>
        <taxon>Magnoliopsida</taxon>
        <taxon>Liliopsida</taxon>
        <taxon>Dioscoreales</taxon>
        <taxon>Dioscoreaceae</taxon>
        <taxon>Dioscorea</taxon>
    </lineage>
</organism>
<dbReference type="CDD" id="cd03784">
    <property type="entry name" value="GT1_Gtf-like"/>
    <property type="match status" value="1"/>
</dbReference>
<dbReference type="OrthoDB" id="5835829at2759"/>
<comment type="similarity">
    <text evidence="1">Belongs to the UDP-glycosyltransferase family.</text>
</comment>
<dbReference type="PANTHER" id="PTHR48047:SF8">
    <property type="entry name" value="FLAVONOL 3-O-GLUCOSYLTRANSFERASE UGT89B1"/>
    <property type="match status" value="1"/>
</dbReference>
<dbReference type="InterPro" id="IPR002213">
    <property type="entry name" value="UDP_glucos_trans"/>
</dbReference>
<sequence length="449" mass="49343">MAATEATAVIAAAGGGGTHILVFPYPAQGHMLPLLDLTRQLSLHHGLSITIATTPKNLPLLSPLLSSFPSIQPLILPFPSHPSIPPGIENCKELHPSYFIPMTHVLSFLHDPLLHWFRSQPNPPTAILSDFFLGWTQRLAAQLSIPRVVFSPSGALALSTIHFLWRTMSKNPNPDDDGFPITFHGIPGSPTFPWYQTSSFYRSFKEGDPVSDSIRDGFLGNMASWGFVFNTFDDLEGPYLRHVREDLGHERVWAVGPLSASSTRAEEEAPTELMRWLDTCEEGSVVYVCFGSQAMMTCEQAEALGTGLDRSGARFVWCVSATSAVPDEGFERRVEGRGVVPPVDELRRPPIAGAPPLSLSGPLSPSFFTPRPPLPLLYNLLIRTFSRSPHPSPSPSPPRFSWERGTLACRSKSSTILKNREVGFLKRDKDETEVELGVSGTSLFNSDNF</sequence>
<proteinExistence type="inferred from homology"/>
<reference evidence="3" key="2">
    <citation type="journal article" date="2022" name="Hortic Res">
        <title>The genome of Dioscorea zingiberensis sheds light on the biosynthesis, origin and evolution of the medicinally important diosgenin saponins.</title>
        <authorList>
            <person name="Li Y."/>
            <person name="Tan C."/>
            <person name="Li Z."/>
            <person name="Guo J."/>
            <person name="Li S."/>
            <person name="Chen X."/>
            <person name="Wang C."/>
            <person name="Dai X."/>
            <person name="Yang H."/>
            <person name="Song W."/>
            <person name="Hou L."/>
            <person name="Xu J."/>
            <person name="Tong Z."/>
            <person name="Xu A."/>
            <person name="Yuan X."/>
            <person name="Wang W."/>
            <person name="Yang Q."/>
            <person name="Chen L."/>
            <person name="Sun Z."/>
            <person name="Wang K."/>
            <person name="Pan B."/>
            <person name="Chen J."/>
            <person name="Bao Y."/>
            <person name="Liu F."/>
            <person name="Qi X."/>
            <person name="Gang D.R."/>
            <person name="Wen J."/>
            <person name="Li J."/>
        </authorList>
    </citation>
    <scope>NUCLEOTIDE SEQUENCE</scope>
    <source>
        <strain evidence="3">Dzin_1.0</strain>
    </source>
</reference>
<keyword evidence="4" id="KW-1185">Reference proteome</keyword>
<comment type="caution">
    <text evidence="3">The sequence shown here is derived from an EMBL/GenBank/DDBJ whole genome shotgun (WGS) entry which is preliminary data.</text>
</comment>
<evidence type="ECO:0000313" key="4">
    <source>
        <dbReference type="Proteomes" id="UP001085076"/>
    </source>
</evidence>